<protein>
    <submittedName>
        <fullName evidence="2">Uncharacterized protein</fullName>
    </submittedName>
</protein>
<organism evidence="2 3">
    <name type="scientific">Eumeta variegata</name>
    <name type="common">Bagworm moth</name>
    <name type="synonym">Eumeta japonica</name>
    <dbReference type="NCBI Taxonomy" id="151549"/>
    <lineage>
        <taxon>Eukaryota</taxon>
        <taxon>Metazoa</taxon>
        <taxon>Ecdysozoa</taxon>
        <taxon>Arthropoda</taxon>
        <taxon>Hexapoda</taxon>
        <taxon>Insecta</taxon>
        <taxon>Pterygota</taxon>
        <taxon>Neoptera</taxon>
        <taxon>Endopterygota</taxon>
        <taxon>Lepidoptera</taxon>
        <taxon>Glossata</taxon>
        <taxon>Ditrysia</taxon>
        <taxon>Tineoidea</taxon>
        <taxon>Psychidae</taxon>
        <taxon>Oiketicinae</taxon>
        <taxon>Eumeta</taxon>
    </lineage>
</organism>
<sequence>MASRSAGWRNTPPRSDHRDRKLTFIPHVAKACKRLQIFIRLSPSGQGDVGSESGREDHIHPRVGRRPGYGEARKRLRDTFVDRELERPFRRLASPCARARDRVRGVETSTPRRWTVSRWSGRRSTPTEAVLRAKSVRLTEWRDGEGLVLDARLDPFCTVFQAEMVAAKSDTEVKMVGKGWSTSSATQVFFGGIDRPEDLSPSGSKLGATSPRSLRRAGPCAYSGLERMPESRTSVRRTRQAPPSPKRRRTMMGFRCRTLKVIRAASLEGGGAIRRGSTGDITKCFFPQWKKRTGSWRHQMTSPWRRQVMVGSRSTCWV</sequence>
<name>A0A4C1W947_EUMVA</name>
<feature type="region of interest" description="Disordered" evidence="1">
    <location>
        <begin position="43"/>
        <end position="69"/>
    </location>
</feature>
<gene>
    <name evidence="2" type="ORF">EVAR_86899_1</name>
</gene>
<feature type="region of interest" description="Disordered" evidence="1">
    <location>
        <begin position="1"/>
        <end position="20"/>
    </location>
</feature>
<proteinExistence type="predicted"/>
<feature type="region of interest" description="Disordered" evidence="1">
    <location>
        <begin position="194"/>
        <end position="249"/>
    </location>
</feature>
<reference evidence="2 3" key="1">
    <citation type="journal article" date="2019" name="Commun. Biol.">
        <title>The bagworm genome reveals a unique fibroin gene that provides high tensile strength.</title>
        <authorList>
            <person name="Kono N."/>
            <person name="Nakamura H."/>
            <person name="Ohtoshi R."/>
            <person name="Tomita M."/>
            <person name="Numata K."/>
            <person name="Arakawa K."/>
        </authorList>
    </citation>
    <scope>NUCLEOTIDE SEQUENCE [LARGE SCALE GENOMIC DNA]</scope>
</reference>
<feature type="compositionally biased region" description="Basic residues" evidence="1">
    <location>
        <begin position="234"/>
        <end position="249"/>
    </location>
</feature>
<comment type="caution">
    <text evidence="2">The sequence shown here is derived from an EMBL/GenBank/DDBJ whole genome shotgun (WGS) entry which is preliminary data.</text>
</comment>
<dbReference type="Proteomes" id="UP000299102">
    <property type="component" value="Unassembled WGS sequence"/>
</dbReference>
<dbReference type="EMBL" id="BGZK01000488">
    <property type="protein sequence ID" value="GBP46647.1"/>
    <property type="molecule type" value="Genomic_DNA"/>
</dbReference>
<keyword evidence="3" id="KW-1185">Reference proteome</keyword>
<evidence type="ECO:0000313" key="2">
    <source>
        <dbReference type="EMBL" id="GBP46647.1"/>
    </source>
</evidence>
<evidence type="ECO:0000313" key="3">
    <source>
        <dbReference type="Proteomes" id="UP000299102"/>
    </source>
</evidence>
<dbReference type="AlphaFoldDB" id="A0A4C1W947"/>
<evidence type="ECO:0000256" key="1">
    <source>
        <dbReference type="SAM" id="MobiDB-lite"/>
    </source>
</evidence>
<accession>A0A4C1W947</accession>